<evidence type="ECO:0000256" key="5">
    <source>
        <dbReference type="RuleBase" id="RU367105"/>
    </source>
</evidence>
<dbReference type="Pfam" id="PF18102">
    <property type="entry name" value="DTC"/>
    <property type="match status" value="1"/>
</dbReference>
<dbReference type="Gene3D" id="3.30.390.130">
    <property type="match status" value="1"/>
</dbReference>
<keyword evidence="3 5" id="KW-0808">Transferase</keyword>
<keyword evidence="8" id="KW-1185">Reference proteome</keyword>
<comment type="subcellular location">
    <subcellularLocation>
        <location evidence="5">Cytoplasm</location>
    </subcellularLocation>
</comment>
<evidence type="ECO:0000313" key="8">
    <source>
        <dbReference type="Proteomes" id="UP000424527"/>
    </source>
</evidence>
<evidence type="ECO:0000256" key="4">
    <source>
        <dbReference type="ARBA" id="ARBA00022723"/>
    </source>
</evidence>
<dbReference type="Proteomes" id="UP000424527">
    <property type="component" value="Unassembled WGS sequence"/>
</dbReference>
<organism evidence="7 8">
    <name type="scientific">Larimichthys crocea</name>
    <name type="common">Large yellow croaker</name>
    <name type="synonym">Pseudosciaena crocea</name>
    <dbReference type="NCBI Taxonomy" id="215358"/>
    <lineage>
        <taxon>Eukaryota</taxon>
        <taxon>Metazoa</taxon>
        <taxon>Chordata</taxon>
        <taxon>Craniata</taxon>
        <taxon>Vertebrata</taxon>
        <taxon>Euteleostomi</taxon>
        <taxon>Actinopterygii</taxon>
        <taxon>Neopterygii</taxon>
        <taxon>Teleostei</taxon>
        <taxon>Neoteleostei</taxon>
        <taxon>Acanthomorphata</taxon>
        <taxon>Eupercaria</taxon>
        <taxon>Sciaenidae</taxon>
        <taxon>Larimichthys</taxon>
    </lineage>
</organism>
<dbReference type="UniPathway" id="UPA00143"/>
<dbReference type="GO" id="GO:0016567">
    <property type="term" value="P:protein ubiquitination"/>
    <property type="evidence" value="ECO:0007669"/>
    <property type="project" value="UniProtKB-UniRule"/>
</dbReference>
<dbReference type="EMBL" id="REGW02000048">
    <property type="protein sequence ID" value="KAE8278055.1"/>
    <property type="molecule type" value="Genomic_DNA"/>
</dbReference>
<dbReference type="EC" id="2.3.2.27" evidence="5"/>
<comment type="caution">
    <text evidence="7">The sequence shown here is derived from an EMBL/GenBank/DDBJ whole genome shotgun (WGS) entry which is preliminary data.</text>
</comment>
<dbReference type="InterPro" id="IPR039396">
    <property type="entry name" value="Deltex_C"/>
</dbReference>
<evidence type="ECO:0000313" key="7">
    <source>
        <dbReference type="EMBL" id="KAE8278055.1"/>
    </source>
</evidence>
<comment type="similarity">
    <text evidence="5">Belongs to the Deltex family.</text>
</comment>
<keyword evidence="5" id="KW-0862">Zinc</keyword>
<sequence length="279" mass="31612">MLQLFESEGQKWTKAAKEKKEKEMVDLANITKQTEKLMVEVNTPFTHTALEKKPPPYDKKVEFQEIYPQLPVISQDGGYQIMDDEDRIIETGRADTLIRMCGKDHFNSMGSGQSSEKLHCNRYLNGQGPPSLVQQANEGLNGTHRALNSCQPEGQMTWVILQRDLPGFPDDNTLQLSYIFPDGIQMEKHPHPGQPYAGLRLCAYLPDNREGRRVLKLLDKAFHQQLLFTVATNEDGEDMVTTGFIPLKTQPEGGYKVDGYPDSEYLKAVRKLLKDKGVE</sequence>
<dbReference type="InterPro" id="IPR039398">
    <property type="entry name" value="Deltex_fam"/>
</dbReference>
<dbReference type="GO" id="GO:0008270">
    <property type="term" value="F:zinc ion binding"/>
    <property type="evidence" value="ECO:0007669"/>
    <property type="project" value="UniProtKB-KW"/>
</dbReference>
<reference evidence="7 8" key="1">
    <citation type="submission" date="2019-07" db="EMBL/GenBank/DDBJ databases">
        <title>Chromosome genome assembly for large yellow croaker.</title>
        <authorList>
            <person name="Xiao S."/>
        </authorList>
    </citation>
    <scope>NUCLEOTIDE SEQUENCE [LARGE SCALE GENOMIC DNA]</scope>
    <source>
        <strain evidence="7">JMULYC20181020</strain>
        <tissue evidence="7">Muscle</tissue>
    </source>
</reference>
<gene>
    <name evidence="7" type="ORF">D5F01_LYC23885</name>
</gene>
<feature type="domain" description="Deltex C-terminal" evidence="6">
    <location>
        <begin position="151"/>
        <end position="278"/>
    </location>
</feature>
<accession>A0A6G0HGE2</accession>
<comment type="pathway">
    <text evidence="2 5">Protein modification; protein ubiquitination.</text>
</comment>
<keyword evidence="4 5" id="KW-0479">Metal-binding</keyword>
<dbReference type="GO" id="GO:0061630">
    <property type="term" value="F:ubiquitin protein ligase activity"/>
    <property type="evidence" value="ECO:0007669"/>
    <property type="project" value="UniProtKB-UniRule"/>
</dbReference>
<dbReference type="GO" id="GO:0005737">
    <property type="term" value="C:cytoplasm"/>
    <property type="evidence" value="ECO:0007669"/>
    <property type="project" value="UniProtKB-SubCell"/>
</dbReference>
<protein>
    <recommendedName>
        <fullName evidence="5">E3 ubiquitin-protein ligase</fullName>
        <ecNumber evidence="5">2.3.2.27</ecNumber>
    </recommendedName>
</protein>
<proteinExistence type="inferred from homology"/>
<evidence type="ECO:0000259" key="6">
    <source>
        <dbReference type="Pfam" id="PF18102"/>
    </source>
</evidence>
<evidence type="ECO:0000256" key="3">
    <source>
        <dbReference type="ARBA" id="ARBA00022679"/>
    </source>
</evidence>
<dbReference type="InterPro" id="IPR039399">
    <property type="entry name" value="Deltex_C_sf"/>
</dbReference>
<keyword evidence="5" id="KW-0863">Zinc-finger</keyword>
<dbReference type="AlphaFoldDB" id="A0A6G0HGE2"/>
<dbReference type="GO" id="GO:0007219">
    <property type="term" value="P:Notch signaling pathway"/>
    <property type="evidence" value="ECO:0007669"/>
    <property type="project" value="InterPro"/>
</dbReference>
<dbReference type="PANTHER" id="PTHR12622">
    <property type="entry name" value="DELTEX-RELATED"/>
    <property type="match status" value="1"/>
</dbReference>
<comment type="catalytic activity">
    <reaction evidence="1 5">
        <text>S-ubiquitinyl-[E2 ubiquitin-conjugating enzyme]-L-cysteine + [acceptor protein]-L-lysine = [E2 ubiquitin-conjugating enzyme]-L-cysteine + N(6)-ubiquitinyl-[acceptor protein]-L-lysine.</text>
        <dbReference type="EC" id="2.3.2.27"/>
    </reaction>
</comment>
<evidence type="ECO:0000256" key="2">
    <source>
        <dbReference type="ARBA" id="ARBA00004906"/>
    </source>
</evidence>
<keyword evidence="5" id="KW-0963">Cytoplasm</keyword>
<name>A0A6G0HGE2_LARCR</name>
<evidence type="ECO:0000256" key="1">
    <source>
        <dbReference type="ARBA" id="ARBA00000900"/>
    </source>
</evidence>